<proteinExistence type="predicted"/>
<sequence>MTWLGDAANDAIACILRHRGFTAYAAGPGIEVIKMGATTDEIAEAILDAALDELPELDVLLEDAKNLQREKWDWALPDSLLRKGYASLYLKIEEGLGWLKSYARIA</sequence>
<dbReference type="RefSeq" id="WP_169464687.1">
    <property type="nucleotide sequence ID" value="NZ_JABBGG010000003.1"/>
</dbReference>
<evidence type="ECO:0000313" key="1">
    <source>
        <dbReference type="EMBL" id="NML60988.1"/>
    </source>
</evidence>
<gene>
    <name evidence="1" type="ORF">HHL21_07800</name>
</gene>
<name>A0A848HQW3_9BURK</name>
<protein>
    <submittedName>
        <fullName evidence="1">Uncharacterized protein</fullName>
    </submittedName>
</protein>
<dbReference type="AlphaFoldDB" id="A0A848HQW3"/>
<dbReference type="EMBL" id="JABBGG010000003">
    <property type="protein sequence ID" value="NML60988.1"/>
    <property type="molecule type" value="Genomic_DNA"/>
</dbReference>
<comment type="caution">
    <text evidence="1">The sequence shown here is derived from an EMBL/GenBank/DDBJ whole genome shotgun (WGS) entry which is preliminary data.</text>
</comment>
<accession>A0A848HQW3</accession>
<organism evidence="1 2">
    <name type="scientific">Massilia polaris</name>
    <dbReference type="NCBI Taxonomy" id="2728846"/>
    <lineage>
        <taxon>Bacteria</taxon>
        <taxon>Pseudomonadati</taxon>
        <taxon>Pseudomonadota</taxon>
        <taxon>Betaproteobacteria</taxon>
        <taxon>Burkholderiales</taxon>
        <taxon>Oxalobacteraceae</taxon>
        <taxon>Telluria group</taxon>
        <taxon>Massilia</taxon>
    </lineage>
</organism>
<evidence type="ECO:0000313" key="2">
    <source>
        <dbReference type="Proteomes" id="UP000583752"/>
    </source>
</evidence>
<reference evidence="1 2" key="1">
    <citation type="submission" date="2020-04" db="EMBL/GenBank/DDBJ databases">
        <title>Massilia sp. RP-1-19 isolated from soil.</title>
        <authorList>
            <person name="Dahal R.H."/>
        </authorList>
    </citation>
    <scope>NUCLEOTIDE SEQUENCE [LARGE SCALE GENOMIC DNA]</scope>
    <source>
        <strain evidence="1 2">RP-1-19</strain>
    </source>
</reference>
<keyword evidence="2" id="KW-1185">Reference proteome</keyword>
<dbReference type="Proteomes" id="UP000583752">
    <property type="component" value="Unassembled WGS sequence"/>
</dbReference>